<accession>A0A644UDK4</accession>
<comment type="caution">
    <text evidence="2">The sequence shown here is derived from an EMBL/GenBank/DDBJ whole genome shotgun (WGS) entry which is preliminary data.</text>
</comment>
<dbReference type="Gene3D" id="3.40.190.10">
    <property type="entry name" value="Periplasmic binding protein-like II"/>
    <property type="match status" value="1"/>
</dbReference>
<dbReference type="SUPFAM" id="SSF53850">
    <property type="entry name" value="Periplasmic binding protein-like II"/>
    <property type="match status" value="1"/>
</dbReference>
<dbReference type="AlphaFoldDB" id="A0A644UDK4"/>
<reference evidence="2" key="1">
    <citation type="submission" date="2019-08" db="EMBL/GenBank/DDBJ databases">
        <authorList>
            <person name="Kucharzyk K."/>
            <person name="Murdoch R.W."/>
            <person name="Higgins S."/>
            <person name="Loffler F."/>
        </authorList>
    </citation>
    <scope>NUCLEOTIDE SEQUENCE</scope>
</reference>
<sequence length="356" mass="38891">MFLALPRAVPKLFAERGTMKRLEHLMQSLQQQEDIPIMGKTDLLLYAPCPVKLVVKERIEAIAAAATPPLTAHIPMGCTSVDPYDPLYMESDANKLPAVIASIGYGDFWRGEFVRRFVNTGIFESVQPRVLNPLYADAGLIDPAGAYTIYGVTPYIFLVDHKKLDGLPAPKNWADLMNPRYRGQIVMCGDGDDMADAVLLNQYKDFGEPGVTGLAANIKSFMHSSRMAKVCGTAVPDAGGIFIIPLFFAESTKLPEHVEIVWPEDGAAASPLYLLAKKSEKARLAPVLDFFANGFGGIDSAAWFIPVDGSRPSQLPAGAKLKWVGWDFVESNDVNSLRDILALKFRRLQAGTACVS</sequence>
<evidence type="ECO:0008006" key="3">
    <source>
        <dbReference type="Google" id="ProtNLM"/>
    </source>
</evidence>
<dbReference type="PANTHER" id="PTHR30006">
    <property type="entry name" value="THIAMINE-BINDING PERIPLASMIC PROTEIN-RELATED"/>
    <property type="match status" value="1"/>
</dbReference>
<organism evidence="2">
    <name type="scientific">bioreactor metagenome</name>
    <dbReference type="NCBI Taxonomy" id="1076179"/>
    <lineage>
        <taxon>unclassified sequences</taxon>
        <taxon>metagenomes</taxon>
        <taxon>ecological metagenomes</taxon>
    </lineage>
</organism>
<protein>
    <recommendedName>
        <fullName evidence="3">ABC transporter substrate-binding protein</fullName>
    </recommendedName>
</protein>
<evidence type="ECO:0000256" key="1">
    <source>
        <dbReference type="ARBA" id="ARBA00022729"/>
    </source>
</evidence>
<dbReference type="Pfam" id="PF13343">
    <property type="entry name" value="SBP_bac_6"/>
    <property type="match status" value="1"/>
</dbReference>
<proteinExistence type="predicted"/>
<name>A0A644UDK4_9ZZZZ</name>
<keyword evidence="1" id="KW-0732">Signal</keyword>
<dbReference type="EMBL" id="VSSQ01000102">
    <property type="protein sequence ID" value="MPL76984.1"/>
    <property type="molecule type" value="Genomic_DNA"/>
</dbReference>
<evidence type="ECO:0000313" key="2">
    <source>
        <dbReference type="EMBL" id="MPL76984.1"/>
    </source>
</evidence>
<gene>
    <name evidence="2" type="ORF">SDC9_22835</name>
</gene>
<dbReference type="PANTHER" id="PTHR30006:SF2">
    <property type="entry name" value="ABC TRANSPORTER SUBSTRATE-BINDING PROTEIN"/>
    <property type="match status" value="1"/>
</dbReference>